<name>A0A1M7YA95_9BACT</name>
<organism evidence="1 2">
    <name type="scientific">Desulfopila aestuarii DSM 18488</name>
    <dbReference type="NCBI Taxonomy" id="1121416"/>
    <lineage>
        <taxon>Bacteria</taxon>
        <taxon>Pseudomonadati</taxon>
        <taxon>Thermodesulfobacteriota</taxon>
        <taxon>Desulfobulbia</taxon>
        <taxon>Desulfobulbales</taxon>
        <taxon>Desulfocapsaceae</taxon>
        <taxon>Desulfopila</taxon>
    </lineage>
</organism>
<sequence>MKVFAGRYSWDGKKHSSEEPIAWFPGTYNLKIFNLSEKQSGVTHLKPFICIYSATGEGVSISENPEKFAKHICHDFSLEMDKVLWAEERKDNSGEFEVVVFTEKGRMGDICFYSIDKRQPLAGEKRVIKKELAALQ</sequence>
<proteinExistence type="predicted"/>
<protein>
    <submittedName>
        <fullName evidence="1">Uncharacterized protein</fullName>
    </submittedName>
</protein>
<reference evidence="1 2" key="1">
    <citation type="submission" date="2016-12" db="EMBL/GenBank/DDBJ databases">
        <authorList>
            <person name="Song W.-J."/>
            <person name="Kurnit D.M."/>
        </authorList>
    </citation>
    <scope>NUCLEOTIDE SEQUENCE [LARGE SCALE GENOMIC DNA]</scope>
    <source>
        <strain evidence="1 2">DSM 18488</strain>
    </source>
</reference>
<evidence type="ECO:0000313" key="1">
    <source>
        <dbReference type="EMBL" id="SHO49553.1"/>
    </source>
</evidence>
<dbReference type="AlphaFoldDB" id="A0A1M7YA95"/>
<dbReference type="OrthoDB" id="5420700at2"/>
<evidence type="ECO:0000313" key="2">
    <source>
        <dbReference type="Proteomes" id="UP000184603"/>
    </source>
</evidence>
<gene>
    <name evidence="1" type="ORF">SAMN02745220_02898</name>
</gene>
<accession>A0A1M7YA95</accession>
<dbReference type="EMBL" id="FRFE01000014">
    <property type="protein sequence ID" value="SHO49553.1"/>
    <property type="molecule type" value="Genomic_DNA"/>
</dbReference>
<dbReference type="STRING" id="1121416.SAMN02745220_02898"/>
<keyword evidence="2" id="KW-1185">Reference proteome</keyword>
<dbReference type="Proteomes" id="UP000184603">
    <property type="component" value="Unassembled WGS sequence"/>
</dbReference>
<dbReference type="RefSeq" id="WP_073614242.1">
    <property type="nucleotide sequence ID" value="NZ_FRFE01000014.1"/>
</dbReference>